<dbReference type="AlphaFoldDB" id="A0A2M8PBU9"/>
<comment type="caution">
    <text evidence="1">The sequence shown here is derived from an EMBL/GenBank/DDBJ whole genome shotgun (WGS) entry which is preliminary data.</text>
</comment>
<evidence type="ECO:0000313" key="2">
    <source>
        <dbReference type="Proteomes" id="UP000229681"/>
    </source>
</evidence>
<proteinExistence type="predicted"/>
<name>A0A2M8PBU9_9CHLR</name>
<dbReference type="EMBL" id="PGTM01000224">
    <property type="protein sequence ID" value="PJF35012.1"/>
    <property type="molecule type" value="Genomic_DNA"/>
</dbReference>
<organism evidence="1 2">
    <name type="scientific">Candidatus Thermofonsia Clade 1 bacterium</name>
    <dbReference type="NCBI Taxonomy" id="2364210"/>
    <lineage>
        <taxon>Bacteria</taxon>
        <taxon>Bacillati</taxon>
        <taxon>Chloroflexota</taxon>
        <taxon>Candidatus Thermofontia</taxon>
        <taxon>Candidatus Thermofonsia Clade 1</taxon>
    </lineage>
</organism>
<sequence>MRRFTILLLIGVLIGTSLGLTLGWLVLPSPQSTSALSQLSRRHQEEFALMVAAAYQVDNDLSAAIERLRLLGVADPFTYMRDLTERFIVQAGFTREREARTLVQLSCAMGFCTAPMQPFLLATPSGS</sequence>
<protein>
    <submittedName>
        <fullName evidence="1">Uncharacterized protein</fullName>
    </submittedName>
</protein>
<reference evidence="1 2" key="1">
    <citation type="submission" date="2017-11" db="EMBL/GenBank/DDBJ databases">
        <title>Evolution of Phototrophy in the Chloroflexi Phylum Driven by Horizontal Gene Transfer.</title>
        <authorList>
            <person name="Ward L.M."/>
            <person name="Hemp J."/>
            <person name="Shih P.M."/>
            <person name="Mcglynn S.E."/>
            <person name="Fischer W."/>
        </authorList>
    </citation>
    <scope>NUCLEOTIDE SEQUENCE [LARGE SCALE GENOMIC DNA]</scope>
    <source>
        <strain evidence="1">JP3_13</strain>
    </source>
</reference>
<gene>
    <name evidence="1" type="ORF">CUN49_12715</name>
</gene>
<evidence type="ECO:0000313" key="1">
    <source>
        <dbReference type="EMBL" id="PJF35012.1"/>
    </source>
</evidence>
<dbReference type="Proteomes" id="UP000229681">
    <property type="component" value="Unassembled WGS sequence"/>
</dbReference>
<accession>A0A2M8PBU9</accession>